<reference evidence="1" key="1">
    <citation type="submission" date="2023-10" db="EMBL/GenBank/DDBJ databases">
        <authorList>
            <person name="Rodriguez Cubillos JULIANA M."/>
            <person name="De Vega J."/>
        </authorList>
    </citation>
    <scope>NUCLEOTIDE SEQUENCE</scope>
</reference>
<dbReference type="EMBL" id="CASHSV030000024">
    <property type="protein sequence ID" value="CAJ2640044.1"/>
    <property type="molecule type" value="Genomic_DNA"/>
</dbReference>
<dbReference type="Proteomes" id="UP001177021">
    <property type="component" value="Unassembled WGS sequence"/>
</dbReference>
<keyword evidence="2" id="KW-1185">Reference proteome</keyword>
<name>A0ACB0J7Y5_TRIPR</name>
<accession>A0ACB0J7Y5</accession>
<evidence type="ECO:0000313" key="2">
    <source>
        <dbReference type="Proteomes" id="UP001177021"/>
    </source>
</evidence>
<organism evidence="1 2">
    <name type="scientific">Trifolium pratense</name>
    <name type="common">Red clover</name>
    <dbReference type="NCBI Taxonomy" id="57577"/>
    <lineage>
        <taxon>Eukaryota</taxon>
        <taxon>Viridiplantae</taxon>
        <taxon>Streptophyta</taxon>
        <taxon>Embryophyta</taxon>
        <taxon>Tracheophyta</taxon>
        <taxon>Spermatophyta</taxon>
        <taxon>Magnoliopsida</taxon>
        <taxon>eudicotyledons</taxon>
        <taxon>Gunneridae</taxon>
        <taxon>Pentapetalae</taxon>
        <taxon>rosids</taxon>
        <taxon>fabids</taxon>
        <taxon>Fabales</taxon>
        <taxon>Fabaceae</taxon>
        <taxon>Papilionoideae</taxon>
        <taxon>50 kb inversion clade</taxon>
        <taxon>NPAAA clade</taxon>
        <taxon>Hologalegina</taxon>
        <taxon>IRL clade</taxon>
        <taxon>Trifolieae</taxon>
        <taxon>Trifolium</taxon>
    </lineage>
</organism>
<protein>
    <submittedName>
        <fullName evidence="1">Uncharacterized protein</fullName>
    </submittedName>
</protein>
<comment type="caution">
    <text evidence="1">The sequence shown here is derived from an EMBL/GenBank/DDBJ whole genome shotgun (WGS) entry which is preliminary data.</text>
</comment>
<sequence length="100" mass="11694">MHLEFSTLKKITVAVRSPFDIENGFDEIEAPNGPILKKSKPIKAIKVDETKYLVIHSTFQIEASVIFLQRLQFVWKKPHSLWHFMIFPISTTHFNFEFSS</sequence>
<proteinExistence type="predicted"/>
<gene>
    <name evidence="1" type="ORF">MILVUS5_LOCUS9967</name>
</gene>
<evidence type="ECO:0000313" key="1">
    <source>
        <dbReference type="EMBL" id="CAJ2640044.1"/>
    </source>
</evidence>